<evidence type="ECO:0000313" key="2">
    <source>
        <dbReference type="Proteomes" id="UP001199915"/>
    </source>
</evidence>
<accession>A0AAE3JUQ8</accession>
<sequence>MNSPIERLTKKEERSGFLMATLDEDELYAVQNFIAGMKATKEYVKMQEKEKEKAENPE</sequence>
<protein>
    <submittedName>
        <fullName evidence="1">Uncharacterized protein</fullName>
    </submittedName>
</protein>
<dbReference type="EMBL" id="JAKNFS010000043">
    <property type="protein sequence ID" value="MCG4767329.1"/>
    <property type="molecule type" value="Genomic_DNA"/>
</dbReference>
<organism evidence="1 2">
    <name type="scientific">Fusicatenibacter saccharivorans</name>
    <dbReference type="NCBI Taxonomy" id="1150298"/>
    <lineage>
        <taxon>Bacteria</taxon>
        <taxon>Bacillati</taxon>
        <taxon>Bacillota</taxon>
        <taxon>Clostridia</taxon>
        <taxon>Lachnospirales</taxon>
        <taxon>Lachnospiraceae</taxon>
        <taxon>Fusicatenibacter</taxon>
    </lineage>
</organism>
<dbReference type="Proteomes" id="UP001199915">
    <property type="component" value="Unassembled WGS sequence"/>
</dbReference>
<comment type="caution">
    <text evidence="1">The sequence shown here is derived from an EMBL/GenBank/DDBJ whole genome shotgun (WGS) entry which is preliminary data.</text>
</comment>
<proteinExistence type="predicted"/>
<evidence type="ECO:0000313" key="1">
    <source>
        <dbReference type="EMBL" id="MCG4767329.1"/>
    </source>
</evidence>
<dbReference type="AlphaFoldDB" id="A0AAE3JUQ8"/>
<reference evidence="1" key="1">
    <citation type="submission" date="2022-01" db="EMBL/GenBank/DDBJ databases">
        <title>Collection of gut derived symbiotic bacterial strains cultured from healthy donors.</title>
        <authorList>
            <person name="Lin H."/>
            <person name="Kohout C."/>
            <person name="Waligurski E."/>
            <person name="Pamer E.G."/>
        </authorList>
    </citation>
    <scope>NUCLEOTIDE SEQUENCE</scope>
    <source>
        <strain evidence="1">DFI.5.49</strain>
    </source>
</reference>
<gene>
    <name evidence="1" type="ORF">L0N21_17780</name>
</gene>
<name>A0AAE3JUQ8_9FIRM</name>
<dbReference type="RefSeq" id="WP_238033740.1">
    <property type="nucleotide sequence ID" value="NZ_JAKNFS010000043.1"/>
</dbReference>